<evidence type="ECO:0000313" key="3">
    <source>
        <dbReference type="EMBL" id="VFT99970.1"/>
    </source>
</evidence>
<dbReference type="Proteomes" id="UP000332933">
    <property type="component" value="Unassembled WGS sequence"/>
</dbReference>
<name>A0A485LMH6_9STRA</name>
<dbReference type="EMBL" id="VJMH01007250">
    <property type="protein sequence ID" value="KAF0684724.1"/>
    <property type="molecule type" value="Genomic_DNA"/>
</dbReference>
<keyword evidence="1" id="KW-0812">Transmembrane</keyword>
<keyword evidence="1" id="KW-1133">Transmembrane helix</keyword>
<reference evidence="3 4" key="1">
    <citation type="submission" date="2019-03" db="EMBL/GenBank/DDBJ databases">
        <authorList>
            <person name="Gaulin E."/>
            <person name="Dumas B."/>
        </authorList>
    </citation>
    <scope>NUCLEOTIDE SEQUENCE [LARGE SCALE GENOMIC DNA]</scope>
    <source>
        <strain evidence="3">CBS 568.67</strain>
    </source>
</reference>
<reference evidence="2" key="2">
    <citation type="submission" date="2019-06" db="EMBL/GenBank/DDBJ databases">
        <title>Genomics analysis of Aphanomyces spp. identifies a new class of oomycete effector associated with host adaptation.</title>
        <authorList>
            <person name="Gaulin E."/>
        </authorList>
    </citation>
    <scope>NUCLEOTIDE SEQUENCE</scope>
    <source>
        <strain evidence="2">CBS 578.67</strain>
    </source>
</reference>
<dbReference type="EMBL" id="CAADRA010007276">
    <property type="protein sequence ID" value="VFT99970.1"/>
    <property type="molecule type" value="Genomic_DNA"/>
</dbReference>
<evidence type="ECO:0000313" key="2">
    <source>
        <dbReference type="EMBL" id="KAF0684724.1"/>
    </source>
</evidence>
<organism evidence="3 4">
    <name type="scientific">Aphanomyces stellatus</name>
    <dbReference type="NCBI Taxonomy" id="120398"/>
    <lineage>
        <taxon>Eukaryota</taxon>
        <taxon>Sar</taxon>
        <taxon>Stramenopiles</taxon>
        <taxon>Oomycota</taxon>
        <taxon>Saprolegniomycetes</taxon>
        <taxon>Saprolegniales</taxon>
        <taxon>Verrucalvaceae</taxon>
        <taxon>Aphanomyces</taxon>
    </lineage>
</organism>
<protein>
    <submittedName>
        <fullName evidence="3">Aste57867_23325 protein</fullName>
    </submittedName>
</protein>
<evidence type="ECO:0000313" key="4">
    <source>
        <dbReference type="Proteomes" id="UP000332933"/>
    </source>
</evidence>
<sequence>MMARRSLAIHTPVRVTWSRLSLFWSVCFVLNLTAMPLKAYFSETFPWHVPPLAPDFSLTPNDVATLESLQSLAQSQPHDTGFARDASAYVLWYPIELPAQSIPDDVGCMHWMLAFPAAALYGPGLRQFVCAYLARNASMRAAMPSTTNNSTFFRCQVGLVVGVPSMKFCLWLAPVPVNAAGITTRVIVAFGGTTYEPPAFAYLKFAARLYLCGFIARSVWATYFVHYNTLRSNLQATSPPLSTYARFDIHVGDPTYLVLSHPWVTLFLLVEIYSDVAYQGLSSVRCSQLQDLWQFALGCLYGSRGVWFGYWAMRYSTFLVKRWHWEDAFAAVDPGLLATASAFYAGPIFYAMSNIGPFVHLLQTLFSSNQNDTALEIFPVWLCLFITIGSMPLVYSVGRKWLLRRRPRVRPAGSDTYGHASFNDLKMRVLHGCLVRSYARSTEHNTVPVEGGTLYRLYDIHPGYKKLPLISHRGADCFVDCYLPDGTLGKKMRLSLLGCLDRQDRDPKWALDLCESCQRSATAAHVGSISSITHGDQLRDPEKTEAFKVHMGANGCSWVL</sequence>
<evidence type="ECO:0000256" key="1">
    <source>
        <dbReference type="SAM" id="Phobius"/>
    </source>
</evidence>
<keyword evidence="1" id="KW-0472">Membrane</keyword>
<dbReference type="OrthoDB" id="69698at2759"/>
<feature type="transmembrane region" description="Helical" evidence="1">
    <location>
        <begin position="334"/>
        <end position="358"/>
    </location>
</feature>
<gene>
    <name evidence="3" type="primary">Aste57867_23325</name>
    <name evidence="2" type="ORF">As57867_023254</name>
    <name evidence="3" type="ORF">ASTE57867_23325</name>
</gene>
<proteinExistence type="predicted"/>
<feature type="transmembrane region" description="Helical" evidence="1">
    <location>
        <begin position="378"/>
        <end position="398"/>
    </location>
</feature>
<keyword evidence="4" id="KW-1185">Reference proteome</keyword>
<accession>A0A485LMH6</accession>
<dbReference type="AlphaFoldDB" id="A0A485LMH6"/>